<gene>
    <name evidence="3" type="ORF">AAFF_G00140890</name>
</gene>
<feature type="chain" id="PRO_5042266319" evidence="2">
    <location>
        <begin position="25"/>
        <end position="184"/>
    </location>
</feature>
<protein>
    <submittedName>
        <fullName evidence="3">Uncharacterized protein</fullName>
    </submittedName>
</protein>
<dbReference type="Proteomes" id="UP001221898">
    <property type="component" value="Unassembled WGS sequence"/>
</dbReference>
<reference evidence="3" key="1">
    <citation type="journal article" date="2023" name="Science">
        <title>Genome structures resolve the early diversification of teleost fishes.</title>
        <authorList>
            <person name="Parey E."/>
            <person name="Louis A."/>
            <person name="Montfort J."/>
            <person name="Bouchez O."/>
            <person name="Roques C."/>
            <person name="Iampietro C."/>
            <person name="Lluch J."/>
            <person name="Castinel A."/>
            <person name="Donnadieu C."/>
            <person name="Desvignes T."/>
            <person name="Floi Bucao C."/>
            <person name="Jouanno E."/>
            <person name="Wen M."/>
            <person name="Mejri S."/>
            <person name="Dirks R."/>
            <person name="Jansen H."/>
            <person name="Henkel C."/>
            <person name="Chen W.J."/>
            <person name="Zahm M."/>
            <person name="Cabau C."/>
            <person name="Klopp C."/>
            <person name="Thompson A.W."/>
            <person name="Robinson-Rechavi M."/>
            <person name="Braasch I."/>
            <person name="Lecointre G."/>
            <person name="Bobe J."/>
            <person name="Postlethwait J.H."/>
            <person name="Berthelot C."/>
            <person name="Roest Crollius H."/>
            <person name="Guiguen Y."/>
        </authorList>
    </citation>
    <scope>NUCLEOTIDE SEQUENCE</scope>
    <source>
        <strain evidence="3">NC1722</strain>
    </source>
</reference>
<dbReference type="AlphaFoldDB" id="A0AAD7X2Y4"/>
<feature type="signal peptide" evidence="2">
    <location>
        <begin position="1"/>
        <end position="24"/>
    </location>
</feature>
<evidence type="ECO:0000313" key="4">
    <source>
        <dbReference type="Proteomes" id="UP001221898"/>
    </source>
</evidence>
<feature type="region of interest" description="Disordered" evidence="1">
    <location>
        <begin position="32"/>
        <end position="81"/>
    </location>
</feature>
<accession>A0AAD7X2Y4</accession>
<evidence type="ECO:0000256" key="2">
    <source>
        <dbReference type="SAM" id="SignalP"/>
    </source>
</evidence>
<sequence length="184" mass="20576">MKSFLASPSGLLAVPCATVLCAGASRHGTAEFSTDMERWDSDPLKGSGEKDPLTEKAFPKVTRERRQKAKPSEFPPNDPPELISDLLPCHTKRSQPSPLYCTEVCNLPGFTSDASRFVSRRGEALFWRDPGRKNPLSASQRRPDRLQPSFRRRLARTGRPCGGSVAFMNHVFVWCTVYSRFQSC</sequence>
<organism evidence="3 4">
    <name type="scientific">Aldrovandia affinis</name>
    <dbReference type="NCBI Taxonomy" id="143900"/>
    <lineage>
        <taxon>Eukaryota</taxon>
        <taxon>Metazoa</taxon>
        <taxon>Chordata</taxon>
        <taxon>Craniata</taxon>
        <taxon>Vertebrata</taxon>
        <taxon>Euteleostomi</taxon>
        <taxon>Actinopterygii</taxon>
        <taxon>Neopterygii</taxon>
        <taxon>Teleostei</taxon>
        <taxon>Notacanthiformes</taxon>
        <taxon>Halosauridae</taxon>
        <taxon>Aldrovandia</taxon>
    </lineage>
</organism>
<keyword evidence="4" id="KW-1185">Reference proteome</keyword>
<keyword evidence="2" id="KW-0732">Signal</keyword>
<dbReference type="EMBL" id="JAINUG010000002">
    <property type="protein sequence ID" value="KAJ8418380.1"/>
    <property type="molecule type" value="Genomic_DNA"/>
</dbReference>
<evidence type="ECO:0000256" key="1">
    <source>
        <dbReference type="SAM" id="MobiDB-lite"/>
    </source>
</evidence>
<name>A0AAD7X2Y4_9TELE</name>
<feature type="compositionally biased region" description="Basic and acidic residues" evidence="1">
    <location>
        <begin position="35"/>
        <end position="64"/>
    </location>
</feature>
<proteinExistence type="predicted"/>
<comment type="caution">
    <text evidence="3">The sequence shown here is derived from an EMBL/GenBank/DDBJ whole genome shotgun (WGS) entry which is preliminary data.</text>
</comment>
<evidence type="ECO:0000313" key="3">
    <source>
        <dbReference type="EMBL" id="KAJ8418380.1"/>
    </source>
</evidence>